<reference evidence="1 2" key="1">
    <citation type="journal article" date="2018" name="Evol. Lett.">
        <title>Horizontal gene cluster transfer increased hallucinogenic mushroom diversity.</title>
        <authorList>
            <person name="Reynolds H.T."/>
            <person name="Vijayakumar V."/>
            <person name="Gluck-Thaler E."/>
            <person name="Korotkin H.B."/>
            <person name="Matheny P.B."/>
            <person name="Slot J.C."/>
        </authorList>
    </citation>
    <scope>NUCLEOTIDE SEQUENCE [LARGE SCALE GENOMIC DNA]</scope>
    <source>
        <strain evidence="1 2">SRW20</strain>
    </source>
</reference>
<dbReference type="OrthoDB" id="188186at2759"/>
<sequence>MSLVQSLDQSTCVNASTLSHTKGRAIIEEIVIVEASDGGQVVILKKENAIIKDPIIEVIGEVVGNKCLSMTACVNLGRDLGHAYYFIPGGIESLQDE</sequence>
<organism evidence="1 2">
    <name type="scientific">Gymnopilus dilepis</name>
    <dbReference type="NCBI Taxonomy" id="231916"/>
    <lineage>
        <taxon>Eukaryota</taxon>
        <taxon>Fungi</taxon>
        <taxon>Dikarya</taxon>
        <taxon>Basidiomycota</taxon>
        <taxon>Agaricomycotina</taxon>
        <taxon>Agaricomycetes</taxon>
        <taxon>Agaricomycetidae</taxon>
        <taxon>Agaricales</taxon>
        <taxon>Agaricineae</taxon>
        <taxon>Hymenogastraceae</taxon>
        <taxon>Gymnopilus</taxon>
    </lineage>
</organism>
<protein>
    <submittedName>
        <fullName evidence="1">Uncharacterized protein</fullName>
    </submittedName>
</protein>
<dbReference type="InParanoid" id="A0A409Y0J6"/>
<dbReference type="AlphaFoldDB" id="A0A409Y0J6"/>
<comment type="caution">
    <text evidence="1">The sequence shown here is derived from an EMBL/GenBank/DDBJ whole genome shotgun (WGS) entry which is preliminary data.</text>
</comment>
<name>A0A409Y0J6_9AGAR</name>
<gene>
    <name evidence="1" type="ORF">CVT26_010483</name>
</gene>
<accession>A0A409Y0J6</accession>
<keyword evidence="2" id="KW-1185">Reference proteome</keyword>
<evidence type="ECO:0000313" key="2">
    <source>
        <dbReference type="Proteomes" id="UP000284706"/>
    </source>
</evidence>
<dbReference type="Gene3D" id="2.40.50.140">
    <property type="entry name" value="Nucleic acid-binding proteins"/>
    <property type="match status" value="1"/>
</dbReference>
<dbReference type="EMBL" id="NHYE01001364">
    <property type="protein sequence ID" value="PPQ96501.1"/>
    <property type="molecule type" value="Genomic_DNA"/>
</dbReference>
<evidence type="ECO:0000313" key="1">
    <source>
        <dbReference type="EMBL" id="PPQ96501.1"/>
    </source>
</evidence>
<proteinExistence type="predicted"/>
<dbReference type="FunCoup" id="A0A409Y0J6">
    <property type="interactions" value="67"/>
</dbReference>
<dbReference type="Proteomes" id="UP000284706">
    <property type="component" value="Unassembled WGS sequence"/>
</dbReference>
<dbReference type="InterPro" id="IPR012340">
    <property type="entry name" value="NA-bd_OB-fold"/>
</dbReference>